<protein>
    <recommendedName>
        <fullName evidence="9">BHLH domain-containing protein</fullName>
    </recommendedName>
</protein>
<dbReference type="SMART" id="SM00353">
    <property type="entry name" value="HLH"/>
    <property type="match status" value="1"/>
</dbReference>
<dbReference type="EMBL" id="OU963864">
    <property type="protein sequence ID" value="CAH0386993.1"/>
    <property type="molecule type" value="Genomic_DNA"/>
</dbReference>
<keyword evidence="5" id="KW-0238">DNA-binding</keyword>
<dbReference type="FunFam" id="4.10.280.10:FF:000006">
    <property type="entry name" value="Neurogenic differentiation factor"/>
    <property type="match status" value="1"/>
</dbReference>
<dbReference type="InterPro" id="IPR036638">
    <property type="entry name" value="HLH_DNA-bd_sf"/>
</dbReference>
<feature type="region of interest" description="Disordered" evidence="8">
    <location>
        <begin position="404"/>
        <end position="427"/>
    </location>
</feature>
<feature type="domain" description="BHLH" evidence="9">
    <location>
        <begin position="249"/>
        <end position="301"/>
    </location>
</feature>
<dbReference type="SUPFAM" id="SSF47459">
    <property type="entry name" value="HLH, helix-loop-helix DNA-binding domain"/>
    <property type="match status" value="1"/>
</dbReference>
<sequence>MEVLISKLISTGTAATFDWQTRRMTCMQICRSLSMKANKRTRPDLMSTTSTTAPSLRARTLLATRWRSQLVDPDDVSGGASGCRGSVHNSRTGVKLLTASTPLRPSSRRSIQSTPRSRPRLTPHAHASPVMSTPKRFAEALSGYEPRCKLACAEEGESMDSFGSKWSPCSQVKDEYPAGGPASVSAAGSPLSFRSGNTSDFADVSGTFDDDEDEDFAQCKKEDKKTPKKKQRRNTRAKSPTQILRLKRHRRMKANDRERNRMHMLNEALDRLRTVLPTYPEDTKLTKIETLRFAHNYIWALSQTLHCVQQEVTLNVGSVVVSIGSAGNKITSTTGSCALAQQKKYEDKKPLMDQSSFYSSPPSCNSGDLPQFPTEPMGDLFEGERSIKSEGFYTSSPIYPEGAPDWPVFPDLESDPVPEVGLPDARDQPHWLDHERRFPDIKCDAHCGTGGGAPYYSQRYMFQC</sequence>
<dbReference type="InterPro" id="IPR011598">
    <property type="entry name" value="bHLH_dom"/>
</dbReference>
<proteinExistence type="predicted"/>
<feature type="region of interest" description="Disordered" evidence="8">
    <location>
        <begin position="175"/>
        <end position="240"/>
    </location>
</feature>
<keyword evidence="4" id="KW-0805">Transcription regulation</keyword>
<keyword evidence="6" id="KW-0804">Transcription</keyword>
<feature type="compositionally biased region" description="Basic residues" evidence="8">
    <location>
        <begin position="226"/>
        <end position="236"/>
    </location>
</feature>
<dbReference type="PANTHER" id="PTHR19290:SF163">
    <property type="entry name" value="BASIC HELIX-LOOP-HELIX NEURAL TRANSCRIPTION FACTOR TAP"/>
    <property type="match status" value="1"/>
</dbReference>
<evidence type="ECO:0000256" key="2">
    <source>
        <dbReference type="ARBA" id="ARBA00022782"/>
    </source>
</evidence>
<dbReference type="GO" id="GO:0000981">
    <property type="term" value="F:DNA-binding transcription factor activity, RNA polymerase II-specific"/>
    <property type="evidence" value="ECO:0007669"/>
    <property type="project" value="TreeGrafter"/>
</dbReference>
<dbReference type="InterPro" id="IPR050359">
    <property type="entry name" value="bHLH_transcription_factors"/>
</dbReference>
<evidence type="ECO:0000313" key="10">
    <source>
        <dbReference type="EMBL" id="CAH0386993.1"/>
    </source>
</evidence>
<accession>A0A9P0A8J5</accession>
<dbReference type="PANTHER" id="PTHR19290">
    <property type="entry name" value="BASIC HELIX-LOOP-HELIX PROTEIN NEUROGENIN-RELATED"/>
    <property type="match status" value="1"/>
</dbReference>
<keyword evidence="1" id="KW-0217">Developmental protein</keyword>
<evidence type="ECO:0000256" key="1">
    <source>
        <dbReference type="ARBA" id="ARBA00022473"/>
    </source>
</evidence>
<dbReference type="GO" id="GO:0005634">
    <property type="term" value="C:nucleus"/>
    <property type="evidence" value="ECO:0007669"/>
    <property type="project" value="TreeGrafter"/>
</dbReference>
<evidence type="ECO:0000256" key="8">
    <source>
        <dbReference type="SAM" id="MobiDB-lite"/>
    </source>
</evidence>
<dbReference type="Pfam" id="PF00010">
    <property type="entry name" value="HLH"/>
    <property type="match status" value="1"/>
</dbReference>
<name>A0A9P0A8J5_BEMTA</name>
<keyword evidence="11" id="KW-1185">Reference proteome</keyword>
<dbReference type="CDD" id="cd11428">
    <property type="entry name" value="bHLH_TS_NGN"/>
    <property type="match status" value="1"/>
</dbReference>
<gene>
    <name evidence="10" type="ORF">BEMITA_LOCUS6053</name>
</gene>
<dbReference type="GO" id="GO:0046983">
    <property type="term" value="F:protein dimerization activity"/>
    <property type="evidence" value="ECO:0007669"/>
    <property type="project" value="InterPro"/>
</dbReference>
<dbReference type="PROSITE" id="PS50888">
    <property type="entry name" value="BHLH"/>
    <property type="match status" value="1"/>
</dbReference>
<feature type="compositionally biased region" description="Polar residues" evidence="8">
    <location>
        <begin position="94"/>
        <end position="116"/>
    </location>
</feature>
<reference evidence="10" key="1">
    <citation type="submission" date="2021-12" db="EMBL/GenBank/DDBJ databases">
        <authorList>
            <person name="King R."/>
        </authorList>
    </citation>
    <scope>NUCLEOTIDE SEQUENCE</scope>
</reference>
<dbReference type="GO" id="GO:0007423">
    <property type="term" value="P:sensory organ development"/>
    <property type="evidence" value="ECO:0007669"/>
    <property type="project" value="TreeGrafter"/>
</dbReference>
<evidence type="ECO:0000259" key="9">
    <source>
        <dbReference type="PROSITE" id="PS50888"/>
    </source>
</evidence>
<feature type="region of interest" description="Disordered" evidence="8">
    <location>
        <begin position="94"/>
        <end position="134"/>
    </location>
</feature>
<evidence type="ECO:0000313" key="11">
    <source>
        <dbReference type="Proteomes" id="UP001152759"/>
    </source>
</evidence>
<dbReference type="GO" id="GO:0061564">
    <property type="term" value="P:axon development"/>
    <property type="evidence" value="ECO:0007669"/>
    <property type="project" value="TreeGrafter"/>
</dbReference>
<feature type="compositionally biased region" description="Low complexity" evidence="8">
    <location>
        <begin position="177"/>
        <end position="190"/>
    </location>
</feature>
<keyword evidence="3" id="KW-0524">Neurogenesis</keyword>
<evidence type="ECO:0000256" key="4">
    <source>
        <dbReference type="ARBA" id="ARBA00023015"/>
    </source>
</evidence>
<dbReference type="GO" id="GO:0045944">
    <property type="term" value="P:positive regulation of transcription by RNA polymerase II"/>
    <property type="evidence" value="ECO:0007669"/>
    <property type="project" value="TreeGrafter"/>
</dbReference>
<dbReference type="AlphaFoldDB" id="A0A9P0A8J5"/>
<dbReference type="Proteomes" id="UP001152759">
    <property type="component" value="Chromosome 3"/>
</dbReference>
<evidence type="ECO:0000256" key="3">
    <source>
        <dbReference type="ARBA" id="ARBA00022902"/>
    </source>
</evidence>
<evidence type="ECO:0000256" key="5">
    <source>
        <dbReference type="ARBA" id="ARBA00023125"/>
    </source>
</evidence>
<dbReference type="GO" id="GO:0070888">
    <property type="term" value="F:E-box binding"/>
    <property type="evidence" value="ECO:0007669"/>
    <property type="project" value="TreeGrafter"/>
</dbReference>
<keyword evidence="2" id="KW-0221">Differentiation</keyword>
<dbReference type="Gene3D" id="4.10.280.10">
    <property type="entry name" value="Helix-loop-helix DNA-binding domain"/>
    <property type="match status" value="1"/>
</dbReference>
<organism evidence="10 11">
    <name type="scientific">Bemisia tabaci</name>
    <name type="common">Sweetpotato whitefly</name>
    <name type="synonym">Aleurodes tabaci</name>
    <dbReference type="NCBI Taxonomy" id="7038"/>
    <lineage>
        <taxon>Eukaryota</taxon>
        <taxon>Metazoa</taxon>
        <taxon>Ecdysozoa</taxon>
        <taxon>Arthropoda</taxon>
        <taxon>Hexapoda</taxon>
        <taxon>Insecta</taxon>
        <taxon>Pterygota</taxon>
        <taxon>Neoptera</taxon>
        <taxon>Paraneoptera</taxon>
        <taxon>Hemiptera</taxon>
        <taxon>Sternorrhyncha</taxon>
        <taxon>Aleyrodoidea</taxon>
        <taxon>Aleyrodidae</taxon>
        <taxon>Aleyrodinae</taxon>
        <taxon>Bemisia</taxon>
    </lineage>
</organism>
<evidence type="ECO:0000256" key="6">
    <source>
        <dbReference type="ARBA" id="ARBA00023163"/>
    </source>
</evidence>
<keyword evidence="7" id="KW-0539">Nucleus</keyword>
<evidence type="ECO:0000256" key="7">
    <source>
        <dbReference type="ARBA" id="ARBA00023242"/>
    </source>
</evidence>